<keyword evidence="3" id="KW-1185">Reference proteome</keyword>
<dbReference type="EMBL" id="ATMH01012339">
    <property type="protein sequence ID" value="EPY15252.1"/>
    <property type="molecule type" value="Genomic_DNA"/>
</dbReference>
<comment type="caution">
    <text evidence="2">The sequence shown here is derived from an EMBL/GenBank/DDBJ whole genome shotgun (WGS) entry which is preliminary data.</text>
</comment>
<accession>S9TB75</accession>
<feature type="region of interest" description="Disordered" evidence="1">
    <location>
        <begin position="78"/>
        <end position="108"/>
    </location>
</feature>
<evidence type="ECO:0000313" key="3">
    <source>
        <dbReference type="Proteomes" id="UP000015354"/>
    </source>
</evidence>
<gene>
    <name evidence="2" type="ORF">STCU_12197</name>
</gene>
<dbReference type="AlphaFoldDB" id="S9TB75"/>
<evidence type="ECO:0000256" key="1">
    <source>
        <dbReference type="SAM" id="MobiDB-lite"/>
    </source>
</evidence>
<reference evidence="2 3" key="1">
    <citation type="journal article" date="2013" name="PLoS ONE">
        <title>Predicting the Proteins of Angomonas deanei, Strigomonas culicis and Their Respective Endosymbionts Reveals New Aspects of the Trypanosomatidae Family.</title>
        <authorList>
            <person name="Motta M.C."/>
            <person name="Martins A.C."/>
            <person name="de Souza S.S."/>
            <person name="Catta-Preta C.M."/>
            <person name="Silva R."/>
            <person name="Klein C.C."/>
            <person name="de Almeida L.G."/>
            <person name="de Lima Cunha O."/>
            <person name="Ciapina L.P."/>
            <person name="Brocchi M."/>
            <person name="Colabardini A.C."/>
            <person name="de Araujo Lima B."/>
            <person name="Machado C.R."/>
            <person name="de Almeida Soares C.M."/>
            <person name="Probst C.M."/>
            <person name="de Menezes C.B."/>
            <person name="Thompson C.E."/>
            <person name="Bartholomeu D.C."/>
            <person name="Gradia D.F."/>
            <person name="Pavoni D.P."/>
            <person name="Grisard E.C."/>
            <person name="Fantinatti-Garboggini F."/>
            <person name="Marchini F.K."/>
            <person name="Rodrigues-Luiz G.F."/>
            <person name="Wagner G."/>
            <person name="Goldman G.H."/>
            <person name="Fietto J.L."/>
            <person name="Elias M.C."/>
            <person name="Goldman M.H."/>
            <person name="Sagot M.F."/>
            <person name="Pereira M."/>
            <person name="Stoco P.H."/>
            <person name="de Mendonca-Neto R.P."/>
            <person name="Teixeira S.M."/>
            <person name="Maciel T.E."/>
            <person name="de Oliveira Mendes T.A."/>
            <person name="Urmenyi T.P."/>
            <person name="de Souza W."/>
            <person name="Schenkman S."/>
            <person name="de Vasconcelos A.T."/>
        </authorList>
    </citation>
    <scope>NUCLEOTIDE SEQUENCE [LARGE SCALE GENOMIC DNA]</scope>
</reference>
<dbReference type="Proteomes" id="UP000015354">
    <property type="component" value="Unassembled WGS sequence"/>
</dbReference>
<sequence length="171" mass="17994">MGLHCDPVVRELPPAWAATAAPQRQERTVRRPGGAHPSASAVKSSIPLAGRRALHLPDFGFFIDFSGPPLASSPSPAIAPLPVAATPHPCTDTLQEESGQRQRQGGACVSPAPLRAATWTEVAVRAPPVSRTVADIASPSSSPMPTFSAVFGATYVYRRQQRQAKGGRGKQ</sequence>
<name>S9TB75_9TRYP</name>
<feature type="region of interest" description="Disordered" evidence="1">
    <location>
        <begin position="17"/>
        <end position="43"/>
    </location>
</feature>
<proteinExistence type="predicted"/>
<protein>
    <submittedName>
        <fullName evidence="2">Uncharacterized protein</fullName>
    </submittedName>
</protein>
<evidence type="ECO:0000313" key="2">
    <source>
        <dbReference type="EMBL" id="EPY15252.1"/>
    </source>
</evidence>
<organism evidence="2 3">
    <name type="scientific">Strigomonas culicis</name>
    <dbReference type="NCBI Taxonomy" id="28005"/>
    <lineage>
        <taxon>Eukaryota</taxon>
        <taxon>Discoba</taxon>
        <taxon>Euglenozoa</taxon>
        <taxon>Kinetoplastea</taxon>
        <taxon>Metakinetoplastina</taxon>
        <taxon>Trypanosomatida</taxon>
        <taxon>Trypanosomatidae</taxon>
        <taxon>Strigomonadinae</taxon>
        <taxon>Strigomonas</taxon>
    </lineage>
</organism>